<dbReference type="Pfam" id="PF12796">
    <property type="entry name" value="Ank_2"/>
    <property type="match status" value="3"/>
</dbReference>
<keyword evidence="6 8" id="KW-0472">Membrane</keyword>
<sequence>MEHQASIVTPHSKGLELYKCVVQRKFELISTFDLTPPPEKDTILHFAVKLRDMDCIKEILRSCPSLIRCKNSKGDTALHIAARNGLDEIVNLLINQPNRIHDIEGGGEVEYEATDQVLESLIRMENKKKDTALHEAVRNHRLFNGNTKENYLAVLKLLTEADREFECFENNAGETPLYLAAEEGLSDVVRQILESCPTSKYGGPYGRTALHAAILGGYECIVEILLDNMSSNHKRDLIRTADNDERTPLHFAALHTSPEIAKKLLLYDISAAYKPDKGGILPVHLSAQMDNVNMFDMFFEHYPDCFQLVDNRGWNALHFAAAHDSTVVLRRVLISGNNYLLKGMANEVDNDGNTPLHLAVDYDNIYAARYILRSGIVDKFAMNKKCLKVVDIIEMKKDPNWGQPPKLRGQKIYKEEEQSDGEIAEDNQSPNSEDKKKINEIHLLVATLVATVTFAAGFTMPGGYNGDGTPILATKAAFRAFVILNSLSMVSAIAAVFLHFWATLHQGFFFHAIFGNSLSTQLIVFACLEMVAAFMAGTFAVLHNSQILGVSVCCICCIFYLFVVLCLVFQYTGQVLMTLVQGATWISDWSSRYVSIC</sequence>
<evidence type="ECO:0000256" key="1">
    <source>
        <dbReference type="ARBA" id="ARBA00004141"/>
    </source>
</evidence>
<feature type="repeat" description="ANK" evidence="7">
    <location>
        <begin position="73"/>
        <end position="105"/>
    </location>
</feature>
<name>A0A9Q0H2N1_9MAGN</name>
<keyword evidence="2 8" id="KW-0812">Transmembrane</keyword>
<dbReference type="SUPFAM" id="SSF48403">
    <property type="entry name" value="Ankyrin repeat"/>
    <property type="match status" value="1"/>
</dbReference>
<proteinExistence type="predicted"/>
<feature type="transmembrane region" description="Helical" evidence="8">
    <location>
        <begin position="441"/>
        <end position="460"/>
    </location>
</feature>
<evidence type="ECO:0000256" key="2">
    <source>
        <dbReference type="ARBA" id="ARBA00022692"/>
    </source>
</evidence>
<dbReference type="Proteomes" id="UP001141806">
    <property type="component" value="Unassembled WGS sequence"/>
</dbReference>
<dbReference type="SMART" id="SM00248">
    <property type="entry name" value="ANK"/>
    <property type="match status" value="9"/>
</dbReference>
<evidence type="ECO:0000256" key="8">
    <source>
        <dbReference type="SAM" id="Phobius"/>
    </source>
</evidence>
<dbReference type="InterPro" id="IPR026961">
    <property type="entry name" value="PGG_dom"/>
</dbReference>
<keyword evidence="5 7" id="KW-0040">ANK repeat</keyword>
<accession>A0A9Q0H2N1</accession>
<organism evidence="10 11">
    <name type="scientific">Protea cynaroides</name>
    <dbReference type="NCBI Taxonomy" id="273540"/>
    <lineage>
        <taxon>Eukaryota</taxon>
        <taxon>Viridiplantae</taxon>
        <taxon>Streptophyta</taxon>
        <taxon>Embryophyta</taxon>
        <taxon>Tracheophyta</taxon>
        <taxon>Spermatophyta</taxon>
        <taxon>Magnoliopsida</taxon>
        <taxon>Proteales</taxon>
        <taxon>Proteaceae</taxon>
        <taxon>Protea</taxon>
    </lineage>
</organism>
<feature type="domain" description="PGG" evidence="9">
    <location>
        <begin position="434"/>
        <end position="541"/>
    </location>
</feature>
<evidence type="ECO:0000256" key="7">
    <source>
        <dbReference type="PROSITE-ProRule" id="PRU00023"/>
    </source>
</evidence>
<evidence type="ECO:0000313" key="11">
    <source>
        <dbReference type="Proteomes" id="UP001141806"/>
    </source>
</evidence>
<dbReference type="PANTHER" id="PTHR24186">
    <property type="entry name" value="PROTEIN PHOSPHATASE 1 REGULATORY SUBUNIT"/>
    <property type="match status" value="1"/>
</dbReference>
<feature type="transmembrane region" description="Helical" evidence="8">
    <location>
        <begin position="480"/>
        <end position="501"/>
    </location>
</feature>
<dbReference type="InterPro" id="IPR002110">
    <property type="entry name" value="Ankyrin_rpt"/>
</dbReference>
<dbReference type="Pfam" id="PF13962">
    <property type="entry name" value="PGG"/>
    <property type="match status" value="1"/>
</dbReference>
<feature type="repeat" description="ANK" evidence="7">
    <location>
        <begin position="205"/>
        <end position="237"/>
    </location>
</feature>
<keyword evidence="3" id="KW-0677">Repeat</keyword>
<evidence type="ECO:0000259" key="9">
    <source>
        <dbReference type="Pfam" id="PF13962"/>
    </source>
</evidence>
<feature type="repeat" description="ANK" evidence="7">
    <location>
        <begin position="172"/>
        <end position="194"/>
    </location>
</feature>
<dbReference type="Gene3D" id="1.25.40.20">
    <property type="entry name" value="Ankyrin repeat-containing domain"/>
    <property type="match status" value="3"/>
</dbReference>
<evidence type="ECO:0000313" key="10">
    <source>
        <dbReference type="EMBL" id="KAJ4958701.1"/>
    </source>
</evidence>
<dbReference type="OrthoDB" id="1164686at2759"/>
<dbReference type="EMBL" id="JAMYWD010000010">
    <property type="protein sequence ID" value="KAJ4958701.1"/>
    <property type="molecule type" value="Genomic_DNA"/>
</dbReference>
<keyword evidence="11" id="KW-1185">Reference proteome</keyword>
<dbReference type="PROSITE" id="PS50088">
    <property type="entry name" value="ANK_REPEAT"/>
    <property type="match status" value="4"/>
</dbReference>
<keyword evidence="4 8" id="KW-1133">Transmembrane helix</keyword>
<feature type="transmembrane region" description="Helical" evidence="8">
    <location>
        <begin position="522"/>
        <end position="541"/>
    </location>
</feature>
<dbReference type="PROSITE" id="PS50297">
    <property type="entry name" value="ANK_REP_REGION"/>
    <property type="match status" value="3"/>
</dbReference>
<evidence type="ECO:0000256" key="6">
    <source>
        <dbReference type="ARBA" id="ARBA00023136"/>
    </source>
</evidence>
<evidence type="ECO:0000256" key="3">
    <source>
        <dbReference type="ARBA" id="ARBA00022737"/>
    </source>
</evidence>
<dbReference type="AlphaFoldDB" id="A0A9Q0H2N1"/>
<feature type="repeat" description="ANK" evidence="7">
    <location>
        <begin position="351"/>
        <end position="375"/>
    </location>
</feature>
<comment type="caution">
    <text evidence="10">The sequence shown here is derived from an EMBL/GenBank/DDBJ whole genome shotgun (WGS) entry which is preliminary data.</text>
</comment>
<dbReference type="InterPro" id="IPR036770">
    <property type="entry name" value="Ankyrin_rpt-contain_sf"/>
</dbReference>
<feature type="transmembrane region" description="Helical" evidence="8">
    <location>
        <begin position="547"/>
        <end position="569"/>
    </location>
</feature>
<reference evidence="10" key="1">
    <citation type="journal article" date="2023" name="Plant J.">
        <title>The genome of the king protea, Protea cynaroides.</title>
        <authorList>
            <person name="Chang J."/>
            <person name="Duong T.A."/>
            <person name="Schoeman C."/>
            <person name="Ma X."/>
            <person name="Roodt D."/>
            <person name="Barker N."/>
            <person name="Li Z."/>
            <person name="Van de Peer Y."/>
            <person name="Mizrachi E."/>
        </authorList>
    </citation>
    <scope>NUCLEOTIDE SEQUENCE</scope>
    <source>
        <tissue evidence="10">Young leaves</tissue>
    </source>
</reference>
<comment type="subcellular location">
    <subcellularLocation>
        <location evidence="1">Membrane</location>
        <topology evidence="1">Multi-pass membrane protein</topology>
    </subcellularLocation>
</comment>
<dbReference type="GO" id="GO:0005886">
    <property type="term" value="C:plasma membrane"/>
    <property type="evidence" value="ECO:0007669"/>
    <property type="project" value="TreeGrafter"/>
</dbReference>
<protein>
    <recommendedName>
        <fullName evidence="9">PGG domain-containing protein</fullName>
    </recommendedName>
</protein>
<evidence type="ECO:0000256" key="5">
    <source>
        <dbReference type="ARBA" id="ARBA00023043"/>
    </source>
</evidence>
<dbReference type="PANTHER" id="PTHR24186:SF50">
    <property type="entry name" value="ANKYRIN REPEAT-CONTAINING PROTEIN ITN1-LIKE ISOFORM X1"/>
    <property type="match status" value="1"/>
</dbReference>
<evidence type="ECO:0000256" key="4">
    <source>
        <dbReference type="ARBA" id="ARBA00022989"/>
    </source>
</evidence>
<gene>
    <name evidence="10" type="ORF">NE237_025812</name>
</gene>